<reference evidence="1" key="2">
    <citation type="journal article" date="2015" name="Fish Shellfish Immunol.">
        <title>Early steps in the European eel (Anguilla anguilla)-Vibrio vulnificus interaction in the gills: Role of the RtxA13 toxin.</title>
        <authorList>
            <person name="Callol A."/>
            <person name="Pajuelo D."/>
            <person name="Ebbesson L."/>
            <person name="Teles M."/>
            <person name="MacKenzie S."/>
            <person name="Amaro C."/>
        </authorList>
    </citation>
    <scope>NUCLEOTIDE SEQUENCE</scope>
</reference>
<proteinExistence type="predicted"/>
<reference evidence="1" key="1">
    <citation type="submission" date="2014-11" db="EMBL/GenBank/DDBJ databases">
        <authorList>
            <person name="Amaro Gonzalez C."/>
        </authorList>
    </citation>
    <scope>NUCLEOTIDE SEQUENCE</scope>
</reference>
<sequence>MCYCYGGRPYISFKSYCLCLFLDMRMQVRDRRHCIRQHAATGLFVDIQQVRFC</sequence>
<evidence type="ECO:0000313" key="1">
    <source>
        <dbReference type="EMBL" id="JAH99230.1"/>
    </source>
</evidence>
<name>A0A0E9XBP1_ANGAN</name>
<dbReference type="EMBL" id="GBXM01009347">
    <property type="protein sequence ID" value="JAH99230.1"/>
    <property type="molecule type" value="Transcribed_RNA"/>
</dbReference>
<dbReference type="AlphaFoldDB" id="A0A0E9XBP1"/>
<organism evidence="1">
    <name type="scientific">Anguilla anguilla</name>
    <name type="common">European freshwater eel</name>
    <name type="synonym">Muraena anguilla</name>
    <dbReference type="NCBI Taxonomy" id="7936"/>
    <lineage>
        <taxon>Eukaryota</taxon>
        <taxon>Metazoa</taxon>
        <taxon>Chordata</taxon>
        <taxon>Craniata</taxon>
        <taxon>Vertebrata</taxon>
        <taxon>Euteleostomi</taxon>
        <taxon>Actinopterygii</taxon>
        <taxon>Neopterygii</taxon>
        <taxon>Teleostei</taxon>
        <taxon>Anguilliformes</taxon>
        <taxon>Anguillidae</taxon>
        <taxon>Anguilla</taxon>
    </lineage>
</organism>
<protein>
    <submittedName>
        <fullName evidence="1">Uncharacterized protein</fullName>
    </submittedName>
</protein>
<accession>A0A0E9XBP1</accession>